<feature type="compositionally biased region" description="Polar residues" evidence="1">
    <location>
        <begin position="65"/>
        <end position="110"/>
    </location>
</feature>
<proteinExistence type="predicted"/>
<name>A0A1Q5THW5_9EURO</name>
<evidence type="ECO:0000313" key="3">
    <source>
        <dbReference type="Proteomes" id="UP000186955"/>
    </source>
</evidence>
<feature type="region of interest" description="Disordered" evidence="1">
    <location>
        <begin position="56"/>
        <end position="116"/>
    </location>
</feature>
<accession>A0A1Q5THW5</accession>
<dbReference type="AlphaFoldDB" id="A0A1Q5THW5"/>
<evidence type="ECO:0000313" key="2">
    <source>
        <dbReference type="EMBL" id="OKO99815.1"/>
    </source>
</evidence>
<reference evidence="2 3" key="1">
    <citation type="submission" date="2016-10" db="EMBL/GenBank/DDBJ databases">
        <title>Genome sequence of the ascomycete fungus Penicillium subrubescens.</title>
        <authorList>
            <person name="De Vries R.P."/>
            <person name="Peng M."/>
            <person name="Dilokpimol A."/>
            <person name="Hilden K."/>
            <person name="Makela M.R."/>
            <person name="Grigoriev I."/>
            <person name="Riley R."/>
            <person name="Granchi Z."/>
        </authorList>
    </citation>
    <scope>NUCLEOTIDE SEQUENCE [LARGE SCALE GENOMIC DNA]</scope>
    <source>
        <strain evidence="2 3">CBS 132785</strain>
    </source>
</reference>
<dbReference type="EMBL" id="MNBE01000653">
    <property type="protein sequence ID" value="OKO99815.1"/>
    <property type="molecule type" value="Genomic_DNA"/>
</dbReference>
<protein>
    <submittedName>
        <fullName evidence="2">Uncharacterized protein</fullName>
    </submittedName>
</protein>
<gene>
    <name evidence="2" type="ORF">PENSUB_8032</name>
</gene>
<dbReference type="Proteomes" id="UP000186955">
    <property type="component" value="Unassembled WGS sequence"/>
</dbReference>
<organism evidence="2 3">
    <name type="scientific">Penicillium subrubescens</name>
    <dbReference type="NCBI Taxonomy" id="1316194"/>
    <lineage>
        <taxon>Eukaryota</taxon>
        <taxon>Fungi</taxon>
        <taxon>Dikarya</taxon>
        <taxon>Ascomycota</taxon>
        <taxon>Pezizomycotina</taxon>
        <taxon>Eurotiomycetes</taxon>
        <taxon>Eurotiomycetidae</taxon>
        <taxon>Eurotiales</taxon>
        <taxon>Aspergillaceae</taxon>
        <taxon>Penicillium</taxon>
    </lineage>
</organism>
<keyword evidence="3" id="KW-1185">Reference proteome</keyword>
<comment type="caution">
    <text evidence="2">The sequence shown here is derived from an EMBL/GenBank/DDBJ whole genome shotgun (WGS) entry which is preliminary data.</text>
</comment>
<evidence type="ECO:0000256" key="1">
    <source>
        <dbReference type="SAM" id="MobiDB-lite"/>
    </source>
</evidence>
<sequence>MHYCKDRKMGWGPVRLGNCNTLDKHDPSLLAKIHAELQGYSTTDNNNTWLVTEISRPKAIRPKSVATTRPTKSNEAPINQTQRDPFSPTSPAGQQMKQPQPGGSLQSFTASDLVVQ</sequence>